<reference evidence="7" key="1">
    <citation type="submission" date="2021-02" db="EMBL/GenBank/DDBJ databases">
        <authorList>
            <person name="Nowell W R."/>
        </authorList>
    </citation>
    <scope>NUCLEOTIDE SEQUENCE</scope>
</reference>
<keyword evidence="4" id="KW-0812">Transmembrane</keyword>
<dbReference type="InterPro" id="IPR050541">
    <property type="entry name" value="LRR_TM_domain-containing"/>
</dbReference>
<accession>A0A815BPN2</accession>
<dbReference type="SMART" id="SM00082">
    <property type="entry name" value="LRRCT"/>
    <property type="match status" value="1"/>
</dbReference>
<keyword evidence="3" id="KW-0677">Repeat</keyword>
<dbReference type="InterPro" id="IPR032675">
    <property type="entry name" value="LRR_dom_sf"/>
</dbReference>
<gene>
    <name evidence="8" type="ORF">JXQ802_LOCUS43756</name>
    <name evidence="7" type="ORF">PYM288_LOCUS28491</name>
</gene>
<keyword evidence="4" id="KW-0472">Membrane</keyword>
<dbReference type="PANTHER" id="PTHR24369">
    <property type="entry name" value="ANTIGEN BSP, PUTATIVE-RELATED"/>
    <property type="match status" value="1"/>
</dbReference>
<keyword evidence="1" id="KW-0433">Leucine-rich repeat</keyword>
<dbReference type="GO" id="GO:0005886">
    <property type="term" value="C:plasma membrane"/>
    <property type="evidence" value="ECO:0007669"/>
    <property type="project" value="TreeGrafter"/>
</dbReference>
<evidence type="ECO:0000256" key="2">
    <source>
        <dbReference type="ARBA" id="ARBA00022729"/>
    </source>
</evidence>
<dbReference type="SMART" id="SM00369">
    <property type="entry name" value="LRR_TYP"/>
    <property type="match status" value="11"/>
</dbReference>
<keyword evidence="10" id="KW-1185">Reference proteome</keyword>
<dbReference type="Gene3D" id="3.80.10.10">
    <property type="entry name" value="Ribonuclease Inhibitor"/>
    <property type="match status" value="5"/>
</dbReference>
<feature type="transmembrane region" description="Helical" evidence="4">
    <location>
        <begin position="665"/>
        <end position="689"/>
    </location>
</feature>
<feature type="chain" id="PRO_5035686224" description="LRRCT domain-containing protein" evidence="5">
    <location>
        <begin position="17"/>
        <end position="790"/>
    </location>
</feature>
<keyword evidence="4" id="KW-1133">Transmembrane helix</keyword>
<evidence type="ECO:0000259" key="6">
    <source>
        <dbReference type="SMART" id="SM00082"/>
    </source>
</evidence>
<dbReference type="Pfam" id="PF13855">
    <property type="entry name" value="LRR_8"/>
    <property type="match status" value="4"/>
</dbReference>
<dbReference type="Proteomes" id="UP000663870">
    <property type="component" value="Unassembled WGS sequence"/>
</dbReference>
<evidence type="ECO:0000313" key="7">
    <source>
        <dbReference type="EMBL" id="CAF1273205.1"/>
    </source>
</evidence>
<evidence type="ECO:0000256" key="3">
    <source>
        <dbReference type="ARBA" id="ARBA00022737"/>
    </source>
</evidence>
<evidence type="ECO:0000256" key="5">
    <source>
        <dbReference type="SAM" id="SignalP"/>
    </source>
</evidence>
<dbReference type="AlphaFoldDB" id="A0A815BPN2"/>
<organism evidence="7 9">
    <name type="scientific">Rotaria sordida</name>
    <dbReference type="NCBI Taxonomy" id="392033"/>
    <lineage>
        <taxon>Eukaryota</taxon>
        <taxon>Metazoa</taxon>
        <taxon>Spiralia</taxon>
        <taxon>Gnathifera</taxon>
        <taxon>Rotifera</taxon>
        <taxon>Eurotatoria</taxon>
        <taxon>Bdelloidea</taxon>
        <taxon>Philodinida</taxon>
        <taxon>Philodinidae</taxon>
        <taxon>Rotaria</taxon>
    </lineage>
</organism>
<evidence type="ECO:0000256" key="1">
    <source>
        <dbReference type="ARBA" id="ARBA00022614"/>
    </source>
</evidence>
<evidence type="ECO:0000313" key="10">
    <source>
        <dbReference type="Proteomes" id="UP000663870"/>
    </source>
</evidence>
<dbReference type="InterPro" id="IPR003591">
    <property type="entry name" value="Leu-rich_rpt_typical-subtyp"/>
</dbReference>
<feature type="signal peptide" evidence="5">
    <location>
        <begin position="1"/>
        <end position="16"/>
    </location>
</feature>
<comment type="caution">
    <text evidence="7">The sequence shown here is derived from an EMBL/GenBank/DDBJ whole genome shotgun (WGS) entry which is preliminary data.</text>
</comment>
<dbReference type="EMBL" id="CAJNOL010003224">
    <property type="protein sequence ID" value="CAF1552693.1"/>
    <property type="molecule type" value="Genomic_DNA"/>
</dbReference>
<dbReference type="Proteomes" id="UP000663854">
    <property type="component" value="Unassembled WGS sequence"/>
</dbReference>
<dbReference type="EMBL" id="CAJNOH010002111">
    <property type="protein sequence ID" value="CAF1273205.1"/>
    <property type="molecule type" value="Genomic_DNA"/>
</dbReference>
<keyword evidence="2 5" id="KW-0732">Signal</keyword>
<dbReference type="PROSITE" id="PS51450">
    <property type="entry name" value="LRR"/>
    <property type="match status" value="2"/>
</dbReference>
<dbReference type="SMART" id="SM00364">
    <property type="entry name" value="LRR_BAC"/>
    <property type="match status" value="4"/>
</dbReference>
<name>A0A815BPN2_9BILA</name>
<feature type="domain" description="LRRCT" evidence="6">
    <location>
        <begin position="472"/>
        <end position="525"/>
    </location>
</feature>
<dbReference type="InterPro" id="IPR000483">
    <property type="entry name" value="Cys-rich_flank_reg_C"/>
</dbReference>
<dbReference type="SUPFAM" id="SSF52058">
    <property type="entry name" value="L domain-like"/>
    <property type="match status" value="2"/>
</dbReference>
<proteinExistence type="predicted"/>
<sequence>MPLNILLIFLLTPSLAINLLDLCQSGIRDDGSNYVHCARKSLSEIPDFSSHRLFNLAFDELILSDNAITHIHANVFHNLRIKRLVMSGNRLKSIDKNAFRELENYLEQLTLEFDSTIVDTIPEAIKTNLANIRSLTLTGLNLRILPTNTFEYMKKLEILSLKSCNLQTIEHNAFYSIEKQLRHLYLDYNQLDNRISMIINRVITLETLSLSHNHINQYELNLVNKNLRYLDLSYNGLMKLSLTNMTNLQILNVQNNLLTSEQINGSIPNQLKELILDFNSIRIFNKNLITEKNSLETLSLQSNDFLLNNSNTFRHLHKLKRLNLARNNIKTIPKGLFKFTHSLEHLNMDRNPLFPLSIDTFSGIESSLRNISFQSCSLTSNSLPAFSRLINLERLKLQSNLLTEIKPDNFFSSMSQLIAIDLQRNQLITILSEFPSTLRELELGHNRLTILPFNNQTFKKLSQLITLDLSSNPLQCDCHIKSLYHWLLTHYQSELVPYVQWICAQPKELSGKQLGSLLEHEFQCENISIKTTTTTTTITSDYLELTTEYDKISSFNAWLKDSETAILEWSYISSPLKLIVYENNYKLPILYLNSSENYFLLEKLKSSTNYTLCLQINEQYSCRNLVTPNKQEIKFEQKVLSLSSSSSSSSSSKSNEKTLLNDIQYLIMGIACGIVFVLLILLFVVIFIIKQRHKFFHNSSKTIATDSYYQTTGSDTTQIGGSCSIEERSINGSTNHQSTITPMFYYCRSPPITNCCQEQQPYHFYHEIPFTTSSNHLNPPTCLCRPPIII</sequence>
<evidence type="ECO:0000313" key="8">
    <source>
        <dbReference type="EMBL" id="CAF1552693.1"/>
    </source>
</evidence>
<protein>
    <recommendedName>
        <fullName evidence="6">LRRCT domain-containing protein</fullName>
    </recommendedName>
</protein>
<dbReference type="PANTHER" id="PTHR24369:SF213">
    <property type="entry name" value="INSULIN LIKE GROWTH FACTOR BINDING PROTEIN ACID LABILE SUBUNIT"/>
    <property type="match status" value="1"/>
</dbReference>
<evidence type="ECO:0000313" key="9">
    <source>
        <dbReference type="Proteomes" id="UP000663854"/>
    </source>
</evidence>
<dbReference type="InterPro" id="IPR001611">
    <property type="entry name" value="Leu-rich_rpt"/>
</dbReference>
<evidence type="ECO:0000256" key="4">
    <source>
        <dbReference type="SAM" id="Phobius"/>
    </source>
</evidence>